<reference evidence="1 2" key="1">
    <citation type="submission" date="2021-06" db="EMBL/GenBank/DDBJ databases">
        <authorList>
            <person name="Kallberg Y."/>
            <person name="Tangrot J."/>
            <person name="Rosling A."/>
        </authorList>
    </citation>
    <scope>NUCLEOTIDE SEQUENCE [LARGE SCALE GENOMIC DNA]</scope>
    <source>
        <strain evidence="1 2">120-4 pot B 10/14</strain>
    </source>
</reference>
<evidence type="ECO:0000313" key="2">
    <source>
        <dbReference type="Proteomes" id="UP000789901"/>
    </source>
</evidence>
<dbReference type="Proteomes" id="UP000789901">
    <property type="component" value="Unassembled WGS sequence"/>
</dbReference>
<comment type="caution">
    <text evidence="1">The sequence shown here is derived from an EMBL/GenBank/DDBJ whole genome shotgun (WGS) entry which is preliminary data.</text>
</comment>
<accession>A0ABN7V423</accession>
<gene>
    <name evidence="1" type="ORF">GMARGA_LOCUS14043</name>
</gene>
<dbReference type="EMBL" id="CAJVQB010009154">
    <property type="protein sequence ID" value="CAG8727283.1"/>
    <property type="molecule type" value="Genomic_DNA"/>
</dbReference>
<dbReference type="CDD" id="cd00082">
    <property type="entry name" value="HisKA"/>
    <property type="match status" value="1"/>
</dbReference>
<name>A0ABN7V423_GIGMA</name>
<keyword evidence="2" id="KW-1185">Reference proteome</keyword>
<dbReference type="PANTHER" id="PTHR31424:SF5">
    <property type="entry name" value="APPLE DOMAIN-CONTAINING PROTEIN"/>
    <property type="match status" value="1"/>
</dbReference>
<feature type="non-terminal residue" evidence="1">
    <location>
        <position position="461"/>
    </location>
</feature>
<dbReference type="InterPro" id="IPR003661">
    <property type="entry name" value="HisK_dim/P_dom"/>
</dbReference>
<protein>
    <submittedName>
        <fullName evidence="1">45337_t:CDS:1</fullName>
    </submittedName>
</protein>
<proteinExistence type="predicted"/>
<dbReference type="Gene3D" id="1.10.287.130">
    <property type="match status" value="1"/>
</dbReference>
<sequence>MHLELKKQNTGFTDLLQENGTIENIYFDPANSKYHSVHYNTKDYNKCAIHYEQLFDSTNLRYKIKGTIKKDSKNPSQLVTNCRCSFTSLNDLLCIWYTIECSSQRTFAHYGEGEEYEGRSSGNLNLGKVIDDFKESFNISNLYAVDRIVTTSDRAKSAFISLISYELRTSLHGILASCELMSESVFSVISNLKYTKAPKRYAISDNFSIITTWGKLSSLNTIKGFIKYVNNRPVYYVKYGSNFELEVVSDYSSSDTATKAQAINELNEELKVIHARTFAKNIKENFNQIAKENYHPIDTGILHPSQPVINIQISGDGHNISRKPLVTELNELQKTGFVDNNRINWNINLYFFSDWKFLALSNSVNFCPWCQCKKTDFGNLKKQSWKIEKDINLIASNHLVYPGHIRAPLFSIIPLNHWVPDELHIMLRITDQLWSLLISELEQNGEFDDNICKTICNEMKK</sequence>
<organism evidence="1 2">
    <name type="scientific">Gigaspora margarita</name>
    <dbReference type="NCBI Taxonomy" id="4874"/>
    <lineage>
        <taxon>Eukaryota</taxon>
        <taxon>Fungi</taxon>
        <taxon>Fungi incertae sedis</taxon>
        <taxon>Mucoromycota</taxon>
        <taxon>Glomeromycotina</taxon>
        <taxon>Glomeromycetes</taxon>
        <taxon>Diversisporales</taxon>
        <taxon>Gigasporaceae</taxon>
        <taxon>Gigaspora</taxon>
    </lineage>
</organism>
<evidence type="ECO:0000313" key="1">
    <source>
        <dbReference type="EMBL" id="CAG8727283.1"/>
    </source>
</evidence>
<dbReference type="PANTHER" id="PTHR31424">
    <property type="entry name" value="PROTEIN CBG23806"/>
    <property type="match status" value="1"/>
</dbReference>